<evidence type="ECO:0000256" key="1">
    <source>
        <dbReference type="ARBA" id="ARBA00008416"/>
    </source>
</evidence>
<feature type="binding site" evidence="2">
    <location>
        <position position="103"/>
    </location>
    <ligand>
        <name>Fe cation</name>
        <dbReference type="ChEBI" id="CHEBI:24875"/>
    </ligand>
</feature>
<gene>
    <name evidence="6" type="ORF">NG42_10345</name>
    <name evidence="7" type="ORF">NG43_06890</name>
</gene>
<keyword evidence="9" id="KW-1185">Reference proteome</keyword>
<feature type="binding site" evidence="2">
    <location>
        <position position="101"/>
    </location>
    <ligand>
        <name>Fe cation</name>
        <dbReference type="ChEBI" id="CHEBI:24875"/>
    </ligand>
</feature>
<protein>
    <submittedName>
        <fullName evidence="7">Quercetin 2,3-dioxygenase</fullName>
    </submittedName>
</protein>
<dbReference type="AlphaFoldDB" id="A0A0L7TFL8"/>
<sequence length="241" mass="26751">MIEQRLSEQRGLGDHGWLHSRHTFSFASYWDPKQTGFSDLLVINDDQVAASRGFGAHPHSNMEIISYVLEGALEHKDSMGTGSVIVPGDVQLMSAGSGVTHSEFNHSATEGVHFLQIWVVPSEKGTEPGYQQVSIPAEEKRGKLRLIASPDGQQNSLRIRQDIKIYSGLFDGDEQQTVTLAENRYGWIQVARGSITVNGIEFRTGDGARVREEDTLTFSNGDNAEVLFFDLRPLEVNHPTR</sequence>
<dbReference type="CDD" id="cd20311">
    <property type="entry name" value="cupin_Yhhw_C"/>
    <property type="match status" value="1"/>
</dbReference>
<dbReference type="InterPro" id="IPR011051">
    <property type="entry name" value="RmlC_Cupin_sf"/>
</dbReference>
<dbReference type="Proteomes" id="UP000036851">
    <property type="component" value="Unassembled WGS sequence"/>
</dbReference>
<dbReference type="CDD" id="cd02910">
    <property type="entry name" value="cupin_Yhhw_N"/>
    <property type="match status" value="1"/>
</dbReference>
<keyword evidence="2" id="KW-0408">Iron</keyword>
<dbReference type="PANTHER" id="PTHR43212:SF3">
    <property type="entry name" value="QUERCETIN 2,3-DIOXYGENASE"/>
    <property type="match status" value="1"/>
</dbReference>
<accession>A0A0L7TFL8</accession>
<dbReference type="Gene3D" id="2.60.120.10">
    <property type="entry name" value="Jelly Rolls"/>
    <property type="match status" value="2"/>
</dbReference>
<dbReference type="STRING" id="1560201.NG42_10345"/>
<dbReference type="GO" id="GO:0051213">
    <property type="term" value="F:dioxygenase activity"/>
    <property type="evidence" value="ECO:0007669"/>
    <property type="project" value="UniProtKB-KW"/>
</dbReference>
<dbReference type="PANTHER" id="PTHR43212">
    <property type="entry name" value="QUERCETIN 2,3-DIOXYGENASE"/>
    <property type="match status" value="1"/>
</dbReference>
<dbReference type="EMBL" id="JRXF01000008">
    <property type="protein sequence ID" value="KOC94159.1"/>
    <property type="molecule type" value="Genomic_DNA"/>
</dbReference>
<feature type="domain" description="Pirin N-terminal" evidence="4">
    <location>
        <begin position="9"/>
        <end position="119"/>
    </location>
</feature>
<keyword evidence="7" id="KW-0560">Oxidoreductase</keyword>
<comment type="similarity">
    <text evidence="1 3">Belongs to the pirin family.</text>
</comment>
<keyword evidence="2" id="KW-0479">Metal-binding</keyword>
<dbReference type="InterPro" id="IPR003829">
    <property type="entry name" value="Pirin_N_dom"/>
</dbReference>
<evidence type="ECO:0000256" key="3">
    <source>
        <dbReference type="RuleBase" id="RU003457"/>
    </source>
</evidence>
<evidence type="ECO:0000313" key="7">
    <source>
        <dbReference type="EMBL" id="KOC94159.1"/>
    </source>
</evidence>
<dbReference type="EMBL" id="JRXE01000012">
    <property type="protein sequence ID" value="KOC90165.1"/>
    <property type="molecule type" value="Genomic_DNA"/>
</dbReference>
<dbReference type="PIRSF" id="PIRSF006232">
    <property type="entry name" value="Pirin"/>
    <property type="match status" value="1"/>
</dbReference>
<evidence type="ECO:0000313" key="6">
    <source>
        <dbReference type="EMBL" id="KOC90165.1"/>
    </source>
</evidence>
<dbReference type="InterPro" id="IPR014710">
    <property type="entry name" value="RmlC-like_jellyroll"/>
</dbReference>
<dbReference type="Proteomes" id="UP000037088">
    <property type="component" value="Unassembled WGS sequence"/>
</dbReference>
<evidence type="ECO:0000259" key="5">
    <source>
        <dbReference type="Pfam" id="PF17954"/>
    </source>
</evidence>
<dbReference type="Pfam" id="PF17954">
    <property type="entry name" value="Pirin_C_2"/>
    <property type="match status" value="1"/>
</dbReference>
<evidence type="ECO:0000313" key="9">
    <source>
        <dbReference type="Proteomes" id="UP000037088"/>
    </source>
</evidence>
<organism evidence="7 8">
    <name type="scientific">Winslowiella iniecta</name>
    <dbReference type="NCBI Taxonomy" id="1560201"/>
    <lineage>
        <taxon>Bacteria</taxon>
        <taxon>Pseudomonadati</taxon>
        <taxon>Pseudomonadota</taxon>
        <taxon>Gammaproteobacteria</taxon>
        <taxon>Enterobacterales</taxon>
        <taxon>Erwiniaceae</taxon>
        <taxon>Winslowiella</taxon>
    </lineage>
</organism>
<keyword evidence="7" id="KW-0223">Dioxygenase</keyword>
<dbReference type="InterPro" id="IPR041602">
    <property type="entry name" value="Quercetinase_C"/>
</dbReference>
<dbReference type="Pfam" id="PF02678">
    <property type="entry name" value="Pirin"/>
    <property type="match status" value="1"/>
</dbReference>
<proteinExistence type="inferred from homology"/>
<name>A0A0L7TFL8_9GAMM</name>
<reference evidence="8 9" key="1">
    <citation type="journal article" date="2015" name="Int. J. Syst. Evol. Microbiol.">
        <title>Erwinia iniecta sp. nov., isolated from Russian wheat aphids (Diuraphis noxia).</title>
        <authorList>
            <person name="Campillo T."/>
            <person name="Luna E."/>
            <person name="Portier P."/>
            <person name="Fischer-Le Saux M."/>
            <person name="Lapitan N."/>
            <person name="Tisserat N.A."/>
            <person name="Leach J.E."/>
        </authorList>
    </citation>
    <scope>NUCLEOTIDE SEQUENCE [LARGE SCALE GENOMIC DNA]</scope>
    <source>
        <strain evidence="6 9">B120</strain>
        <strain evidence="7 8">B149</strain>
    </source>
</reference>
<dbReference type="GO" id="GO:0046872">
    <property type="term" value="F:metal ion binding"/>
    <property type="evidence" value="ECO:0007669"/>
    <property type="project" value="UniProtKB-KW"/>
</dbReference>
<dbReference type="InterPro" id="IPR012093">
    <property type="entry name" value="Pirin"/>
</dbReference>
<evidence type="ECO:0000313" key="8">
    <source>
        <dbReference type="Proteomes" id="UP000036851"/>
    </source>
</evidence>
<comment type="cofactor">
    <cofactor evidence="2">
        <name>Fe cation</name>
        <dbReference type="ChEBI" id="CHEBI:24875"/>
    </cofactor>
    <text evidence="2">Binds 1 Fe cation per subunit.</text>
</comment>
<dbReference type="OrthoDB" id="9780903at2"/>
<evidence type="ECO:0000259" key="4">
    <source>
        <dbReference type="Pfam" id="PF02678"/>
    </source>
</evidence>
<dbReference type="PATRIC" id="fig|1560201.3.peg.2201"/>
<dbReference type="SUPFAM" id="SSF51182">
    <property type="entry name" value="RmlC-like cupins"/>
    <property type="match status" value="1"/>
</dbReference>
<evidence type="ECO:0000256" key="2">
    <source>
        <dbReference type="PIRSR" id="PIRSR006232-1"/>
    </source>
</evidence>
<feature type="domain" description="Quercetin 2,3-dioxygenase C-terminal cupin" evidence="5">
    <location>
        <begin position="146"/>
        <end position="231"/>
    </location>
</feature>
<dbReference type="RefSeq" id="WP_052899218.1">
    <property type="nucleotide sequence ID" value="NZ_JRXE01000012.1"/>
</dbReference>
<feature type="binding site" evidence="2">
    <location>
        <position position="59"/>
    </location>
    <ligand>
        <name>Fe cation</name>
        <dbReference type="ChEBI" id="CHEBI:24875"/>
    </ligand>
</feature>
<comment type="caution">
    <text evidence="7">The sequence shown here is derived from an EMBL/GenBank/DDBJ whole genome shotgun (WGS) entry which is preliminary data.</text>
</comment>
<feature type="binding site" evidence="2">
    <location>
        <position position="57"/>
    </location>
    <ligand>
        <name>Fe cation</name>
        <dbReference type="ChEBI" id="CHEBI:24875"/>
    </ligand>
</feature>